<evidence type="ECO:0000313" key="3">
    <source>
        <dbReference type="Proteomes" id="UP000800035"/>
    </source>
</evidence>
<protein>
    <submittedName>
        <fullName evidence="2">Uncharacterized protein</fullName>
    </submittedName>
</protein>
<keyword evidence="3" id="KW-1185">Reference proteome</keyword>
<dbReference type="EMBL" id="ML976979">
    <property type="protein sequence ID" value="KAF1962532.1"/>
    <property type="molecule type" value="Genomic_DNA"/>
</dbReference>
<feature type="region of interest" description="Disordered" evidence="1">
    <location>
        <begin position="1"/>
        <end position="55"/>
    </location>
</feature>
<name>A0A6A5UFK7_9PLEO</name>
<feature type="compositionally biased region" description="Basic and acidic residues" evidence="1">
    <location>
        <begin position="39"/>
        <end position="55"/>
    </location>
</feature>
<dbReference type="Proteomes" id="UP000800035">
    <property type="component" value="Unassembled WGS sequence"/>
</dbReference>
<dbReference type="AlphaFoldDB" id="A0A6A5UFK7"/>
<accession>A0A6A5UFK7</accession>
<sequence>MPTAPVKSATKTGPKKTRNRAPLSSVTSTQKPSGVIEKAVSKPKPEDEEAKAAGKRLERIHTDIVKHNNTLIGKEKQIKMYNDMIIDLLSEKARARRRKSIDNHLKDKERMKEEFEKAYPEATKQELKALGKKARNEELAAQIEKIWSGLPK</sequence>
<gene>
    <name evidence="2" type="ORF">CC80DRAFT_499897</name>
</gene>
<proteinExistence type="predicted"/>
<organism evidence="2 3">
    <name type="scientific">Byssothecium circinans</name>
    <dbReference type="NCBI Taxonomy" id="147558"/>
    <lineage>
        <taxon>Eukaryota</taxon>
        <taxon>Fungi</taxon>
        <taxon>Dikarya</taxon>
        <taxon>Ascomycota</taxon>
        <taxon>Pezizomycotina</taxon>
        <taxon>Dothideomycetes</taxon>
        <taxon>Pleosporomycetidae</taxon>
        <taxon>Pleosporales</taxon>
        <taxon>Massarineae</taxon>
        <taxon>Massarinaceae</taxon>
        <taxon>Byssothecium</taxon>
    </lineage>
</organism>
<evidence type="ECO:0000313" key="2">
    <source>
        <dbReference type="EMBL" id="KAF1962532.1"/>
    </source>
</evidence>
<evidence type="ECO:0000256" key="1">
    <source>
        <dbReference type="SAM" id="MobiDB-lite"/>
    </source>
</evidence>
<feature type="compositionally biased region" description="Polar residues" evidence="1">
    <location>
        <begin position="22"/>
        <end position="32"/>
    </location>
</feature>
<reference evidence="2" key="1">
    <citation type="journal article" date="2020" name="Stud. Mycol.">
        <title>101 Dothideomycetes genomes: a test case for predicting lifestyles and emergence of pathogens.</title>
        <authorList>
            <person name="Haridas S."/>
            <person name="Albert R."/>
            <person name="Binder M."/>
            <person name="Bloem J."/>
            <person name="Labutti K."/>
            <person name="Salamov A."/>
            <person name="Andreopoulos B."/>
            <person name="Baker S."/>
            <person name="Barry K."/>
            <person name="Bills G."/>
            <person name="Bluhm B."/>
            <person name="Cannon C."/>
            <person name="Castanera R."/>
            <person name="Culley D."/>
            <person name="Daum C."/>
            <person name="Ezra D."/>
            <person name="Gonzalez J."/>
            <person name="Henrissat B."/>
            <person name="Kuo A."/>
            <person name="Liang C."/>
            <person name="Lipzen A."/>
            <person name="Lutzoni F."/>
            <person name="Magnuson J."/>
            <person name="Mondo S."/>
            <person name="Nolan M."/>
            <person name="Ohm R."/>
            <person name="Pangilinan J."/>
            <person name="Park H.-J."/>
            <person name="Ramirez L."/>
            <person name="Alfaro M."/>
            <person name="Sun H."/>
            <person name="Tritt A."/>
            <person name="Yoshinaga Y."/>
            <person name="Zwiers L.-H."/>
            <person name="Turgeon B."/>
            <person name="Goodwin S."/>
            <person name="Spatafora J."/>
            <person name="Crous P."/>
            <person name="Grigoriev I."/>
        </authorList>
    </citation>
    <scope>NUCLEOTIDE SEQUENCE</scope>
    <source>
        <strain evidence="2">CBS 675.92</strain>
    </source>
</reference>